<keyword evidence="2" id="KW-0645">Protease</keyword>
<evidence type="ECO:0000259" key="6">
    <source>
        <dbReference type="PROSITE" id="PS50207"/>
    </source>
</evidence>
<dbReference type="Proteomes" id="UP000053766">
    <property type="component" value="Unassembled WGS sequence"/>
</dbReference>
<comment type="similarity">
    <text evidence="1 5">Belongs to the peptidase C14A family.</text>
</comment>
<evidence type="ECO:0000256" key="4">
    <source>
        <dbReference type="ARBA" id="ARBA00022801"/>
    </source>
</evidence>
<dbReference type="PANTHER" id="PTHR47901:SF8">
    <property type="entry name" value="CASPASE-3"/>
    <property type="match status" value="1"/>
</dbReference>
<protein>
    <submittedName>
        <fullName evidence="8">Caspase domain protein</fullName>
    </submittedName>
</protein>
<dbReference type="STRING" id="29172.A0A0D8Y0N2"/>
<evidence type="ECO:0000313" key="8">
    <source>
        <dbReference type="EMBL" id="KJH50428.1"/>
    </source>
</evidence>
<organism evidence="8 9">
    <name type="scientific">Dictyocaulus viviparus</name>
    <name type="common">Bovine lungworm</name>
    <dbReference type="NCBI Taxonomy" id="29172"/>
    <lineage>
        <taxon>Eukaryota</taxon>
        <taxon>Metazoa</taxon>
        <taxon>Ecdysozoa</taxon>
        <taxon>Nematoda</taxon>
        <taxon>Chromadorea</taxon>
        <taxon>Rhabditida</taxon>
        <taxon>Rhabditina</taxon>
        <taxon>Rhabditomorpha</taxon>
        <taxon>Strongyloidea</taxon>
        <taxon>Metastrongylidae</taxon>
        <taxon>Dictyocaulus</taxon>
    </lineage>
</organism>
<proteinExistence type="inferred from homology"/>
<evidence type="ECO:0000313" key="9">
    <source>
        <dbReference type="Proteomes" id="UP000053766"/>
    </source>
</evidence>
<evidence type="ECO:0000259" key="7">
    <source>
        <dbReference type="PROSITE" id="PS50208"/>
    </source>
</evidence>
<dbReference type="InterPro" id="IPR029030">
    <property type="entry name" value="Caspase-like_dom_sf"/>
</dbReference>
<keyword evidence="3" id="KW-0053">Apoptosis</keyword>
<sequence>MGRQNKTLTITWNWNQLLSREIGHKRMRCDCDQFMSSLCSVENTKIEKLLFHLLGVGEDDDILSIYSFLETLNARNAPLLAGKPKLIFIQACRGVIKDAVVSPVCQTSDRRDTGATYLDQTDTRCQQLDGPFGLFNCMRPAVVETSLLKPRESDFLIAYATPPTYVSWRNSLHGSWFVQAICEVFAKHARNVDILQLLTMINRTSSSYVIE</sequence>
<dbReference type="InterPro" id="IPR002138">
    <property type="entry name" value="Pept_C14_p10"/>
</dbReference>
<dbReference type="InterPro" id="IPR011600">
    <property type="entry name" value="Pept_C14_caspase"/>
</dbReference>
<dbReference type="EMBL" id="KN716206">
    <property type="protein sequence ID" value="KJH50428.1"/>
    <property type="molecule type" value="Genomic_DNA"/>
</dbReference>
<dbReference type="InterPro" id="IPR015917">
    <property type="entry name" value="Pept_C14A"/>
</dbReference>
<feature type="domain" description="Caspase family p10" evidence="6">
    <location>
        <begin position="150"/>
        <end position="211"/>
    </location>
</feature>
<dbReference type="PANTHER" id="PTHR47901">
    <property type="entry name" value="CASPASE RECRUITMENT DOMAIN-CONTAINING PROTEIN 18"/>
    <property type="match status" value="1"/>
</dbReference>
<dbReference type="GO" id="GO:0006508">
    <property type="term" value="P:proteolysis"/>
    <property type="evidence" value="ECO:0007669"/>
    <property type="project" value="UniProtKB-KW"/>
</dbReference>
<reference evidence="9" key="2">
    <citation type="journal article" date="2016" name="Sci. Rep.">
        <title>Dictyocaulus viviparus genome, variome and transcriptome elucidate lungworm biology and support future intervention.</title>
        <authorList>
            <person name="McNulty S.N."/>
            <person name="Strube C."/>
            <person name="Rosa B.A."/>
            <person name="Martin J.C."/>
            <person name="Tyagi R."/>
            <person name="Choi Y.J."/>
            <person name="Wang Q."/>
            <person name="Hallsworth Pepin K."/>
            <person name="Zhang X."/>
            <person name="Ozersky P."/>
            <person name="Wilson R.K."/>
            <person name="Sternberg P.W."/>
            <person name="Gasser R.B."/>
            <person name="Mitreva M."/>
        </authorList>
    </citation>
    <scope>NUCLEOTIDE SEQUENCE [LARGE SCALE GENOMIC DNA]</scope>
    <source>
        <strain evidence="9">HannoverDv2000</strain>
    </source>
</reference>
<dbReference type="GO" id="GO:0004197">
    <property type="term" value="F:cysteine-type endopeptidase activity"/>
    <property type="evidence" value="ECO:0007669"/>
    <property type="project" value="InterPro"/>
</dbReference>
<reference evidence="8 9" key="1">
    <citation type="submission" date="2013-11" db="EMBL/GenBank/DDBJ databases">
        <title>Draft genome of the bovine lungworm Dictyocaulus viviparus.</title>
        <authorList>
            <person name="Mitreva M."/>
        </authorList>
    </citation>
    <scope>NUCLEOTIDE SEQUENCE [LARGE SCALE GENOMIC DNA]</scope>
    <source>
        <strain evidence="8 9">HannoverDv2000</strain>
    </source>
</reference>
<dbReference type="OrthoDB" id="6114029at2759"/>
<keyword evidence="9" id="KW-1185">Reference proteome</keyword>
<feature type="domain" description="Caspase family p20" evidence="7">
    <location>
        <begin position="57"/>
        <end position="94"/>
    </location>
</feature>
<evidence type="ECO:0000256" key="2">
    <source>
        <dbReference type="ARBA" id="ARBA00022670"/>
    </source>
</evidence>
<dbReference type="SUPFAM" id="SSF52129">
    <property type="entry name" value="Caspase-like"/>
    <property type="match status" value="1"/>
</dbReference>
<dbReference type="InterPro" id="IPR033139">
    <property type="entry name" value="Caspase_cys_AS"/>
</dbReference>
<evidence type="ECO:0000256" key="5">
    <source>
        <dbReference type="RuleBase" id="RU003971"/>
    </source>
</evidence>
<accession>A0A0D8Y0N2</accession>
<dbReference type="PROSITE" id="PS50208">
    <property type="entry name" value="CASPASE_P20"/>
    <property type="match status" value="1"/>
</dbReference>
<dbReference type="Pfam" id="PF00656">
    <property type="entry name" value="Peptidase_C14"/>
    <property type="match status" value="1"/>
</dbReference>
<keyword evidence="4" id="KW-0378">Hydrolase</keyword>
<dbReference type="PROSITE" id="PS01122">
    <property type="entry name" value="CASPASE_CYS"/>
    <property type="match status" value="1"/>
</dbReference>
<evidence type="ECO:0000256" key="1">
    <source>
        <dbReference type="ARBA" id="ARBA00010134"/>
    </source>
</evidence>
<dbReference type="GO" id="GO:0006915">
    <property type="term" value="P:apoptotic process"/>
    <property type="evidence" value="ECO:0007669"/>
    <property type="project" value="UniProtKB-KW"/>
</dbReference>
<name>A0A0D8Y0N2_DICVI</name>
<dbReference type="PROSITE" id="PS50207">
    <property type="entry name" value="CASPASE_P10"/>
    <property type="match status" value="1"/>
</dbReference>
<dbReference type="AlphaFoldDB" id="A0A0D8Y0N2"/>
<gene>
    <name evidence="8" type="ORF">DICVIV_03439</name>
</gene>
<dbReference type="InterPro" id="IPR002398">
    <property type="entry name" value="Pept_C14"/>
</dbReference>
<evidence type="ECO:0000256" key="3">
    <source>
        <dbReference type="ARBA" id="ARBA00022703"/>
    </source>
</evidence>
<dbReference type="InterPro" id="IPR001309">
    <property type="entry name" value="Pept_C14_p20"/>
</dbReference>
<dbReference type="Gene3D" id="3.40.50.1460">
    <property type="match status" value="1"/>
</dbReference>
<dbReference type="SMART" id="SM00115">
    <property type="entry name" value="CASc"/>
    <property type="match status" value="1"/>
</dbReference>